<dbReference type="PANTHER" id="PTHR21254">
    <property type="entry name" value="C2 DOMAIN-CONTAINING PROTEIN 3"/>
    <property type="match status" value="1"/>
</dbReference>
<evidence type="ECO:0000256" key="2">
    <source>
        <dbReference type="SAM" id="Phobius"/>
    </source>
</evidence>
<evidence type="ECO:0000313" key="4">
    <source>
        <dbReference type="Ensembl" id="ENSLBEP00000034306.1"/>
    </source>
</evidence>
<organism evidence="4 5">
    <name type="scientific">Labrus bergylta</name>
    <name type="common">ballan wrasse</name>
    <dbReference type="NCBI Taxonomy" id="56723"/>
    <lineage>
        <taxon>Eukaryota</taxon>
        <taxon>Metazoa</taxon>
        <taxon>Chordata</taxon>
        <taxon>Craniata</taxon>
        <taxon>Vertebrata</taxon>
        <taxon>Euteleostomi</taxon>
        <taxon>Actinopterygii</taxon>
        <taxon>Neopterygii</taxon>
        <taxon>Teleostei</taxon>
        <taxon>Neoteleostei</taxon>
        <taxon>Acanthomorphata</taxon>
        <taxon>Eupercaria</taxon>
        <taxon>Labriformes</taxon>
        <taxon>Labridae</taxon>
        <taxon>Labrus</taxon>
    </lineage>
</organism>
<accession>A0A3Q3GLU7</accession>
<dbReference type="GO" id="GO:0034451">
    <property type="term" value="C:centriolar satellite"/>
    <property type="evidence" value="ECO:0007669"/>
    <property type="project" value="TreeGrafter"/>
</dbReference>
<name>A0A3Q3GLU7_9LABR</name>
<dbReference type="Proteomes" id="UP000261660">
    <property type="component" value="Unplaced"/>
</dbReference>
<reference evidence="4" key="1">
    <citation type="submission" date="2025-08" db="UniProtKB">
        <authorList>
            <consortium name="Ensembl"/>
        </authorList>
    </citation>
    <scope>IDENTIFICATION</scope>
</reference>
<keyword evidence="2" id="KW-1133">Transmembrane helix</keyword>
<feature type="compositionally biased region" description="Basic residues" evidence="1">
    <location>
        <begin position="1"/>
        <end position="18"/>
    </location>
</feature>
<proteinExistence type="predicted"/>
<dbReference type="InterPro" id="IPR057537">
    <property type="entry name" value="C2_C2CD3_N"/>
</dbReference>
<dbReference type="GO" id="GO:0061511">
    <property type="term" value="P:centriole elongation"/>
    <property type="evidence" value="ECO:0007669"/>
    <property type="project" value="TreeGrafter"/>
</dbReference>
<sequence length="239" mass="26800">MKSRKQKSVKAGGSKKKGKVDVTPSTSLPPLVEGQLRCFLRVTISRVLWTVHKPPSATFIRLRWWGESSNGTHFLPRDGSQLSQKIIKTTARFPIRCGPKQFTSYLTDMGSMVLEVLTKPDHLPIARSQVAGISRLSLSHSISGFYTIISPTSEKLGELQSMLHLFLEGQEVTLFFNFFKSFYFLMLFMWFLCSSKPADSGLSLTCGFFPACHSPLSLSLISDFIHCPVSKLKAYKARK</sequence>
<evidence type="ECO:0000313" key="5">
    <source>
        <dbReference type="Proteomes" id="UP000261660"/>
    </source>
</evidence>
<evidence type="ECO:0000256" key="1">
    <source>
        <dbReference type="SAM" id="MobiDB-lite"/>
    </source>
</evidence>
<keyword evidence="2" id="KW-0472">Membrane</keyword>
<dbReference type="PANTHER" id="PTHR21254:SF1">
    <property type="entry name" value="C2 DOMAIN-CONTAINING PROTEIN 3"/>
    <property type="match status" value="1"/>
</dbReference>
<keyword evidence="2" id="KW-0812">Transmembrane</keyword>
<reference evidence="4" key="2">
    <citation type="submission" date="2025-09" db="UniProtKB">
        <authorList>
            <consortium name="Ensembl"/>
        </authorList>
    </citation>
    <scope>IDENTIFICATION</scope>
</reference>
<protein>
    <submittedName>
        <fullName evidence="4">C2 domain containing 3 centriole elongation regulator</fullName>
    </submittedName>
</protein>
<dbReference type="GO" id="GO:0005814">
    <property type="term" value="C:centriole"/>
    <property type="evidence" value="ECO:0007669"/>
    <property type="project" value="TreeGrafter"/>
</dbReference>
<feature type="region of interest" description="Disordered" evidence="1">
    <location>
        <begin position="1"/>
        <end position="26"/>
    </location>
</feature>
<dbReference type="AlphaFoldDB" id="A0A3Q3GLU7"/>
<keyword evidence="5" id="KW-1185">Reference proteome</keyword>
<dbReference type="GO" id="GO:0060271">
    <property type="term" value="P:cilium assembly"/>
    <property type="evidence" value="ECO:0007669"/>
    <property type="project" value="TreeGrafter"/>
</dbReference>
<dbReference type="Ensembl" id="ENSLBET00000035788.1">
    <property type="protein sequence ID" value="ENSLBEP00000034306.1"/>
    <property type="gene ID" value="ENSLBEG00000025766.1"/>
</dbReference>
<dbReference type="GeneTree" id="ENSGT00510000048072"/>
<feature type="domain" description="C2CD3 N-terminal C2" evidence="3">
    <location>
        <begin position="25"/>
        <end position="165"/>
    </location>
</feature>
<dbReference type="Pfam" id="PF25339">
    <property type="entry name" value="C2_C2CD3_N"/>
    <property type="match status" value="1"/>
</dbReference>
<dbReference type="GO" id="GO:0071539">
    <property type="term" value="P:protein localization to centrosome"/>
    <property type="evidence" value="ECO:0007669"/>
    <property type="project" value="TreeGrafter"/>
</dbReference>
<evidence type="ECO:0000259" key="3">
    <source>
        <dbReference type="Pfam" id="PF25339"/>
    </source>
</evidence>
<feature type="transmembrane region" description="Helical" evidence="2">
    <location>
        <begin position="172"/>
        <end position="192"/>
    </location>
</feature>